<evidence type="ECO:0000313" key="2">
    <source>
        <dbReference type="Proteomes" id="UP000663832"/>
    </source>
</evidence>
<gene>
    <name evidence="1" type="ORF">QVE165_LOCUS40650</name>
</gene>
<dbReference type="AlphaFoldDB" id="A0A815Q2J3"/>
<protein>
    <submittedName>
        <fullName evidence="1">Uncharacterized protein</fullName>
    </submittedName>
</protein>
<sequence length="478" mass="57152">MTLTEYAQKQRLNHQVYNMYQCITSPINKIDNLFSMTEWIQQKSLYYERSNIDQIGLSILAKQDNLSQCEHITTLQNNKHERPHMTLAEYAERRRLRYELSKTDQSITEQPYSLIKRQELTLLADNTHRQRKQWDSSLRERNQQCNSFRLQNFIALSNDQHQENFVTLDRNIQVKALDPKWFEMDEYISLSTDQKINLHRYLQIATLSTHKYEIRAIRMIEYMKQTFFNRKTFGIHKFMSTSTEQQESKPFIISSINKSQKPFVPLIEYAQCRRRHHKQCKTKVSLIEQSTALFFDKHQDEFVTLARYLELKGLDPESFEMNESVSEQDNLLENSQNILLPNNKHDIQIIETVDYIRQTRSCQNLLEKYELDRIKSQHFQYMNTLELINRNNICVSLSESSVEQFISINILNAKQYVVTDNQYRFDNNTRKSNHRVWRIFSRSPKIISSQKRAKNSFLTRVRRNILICFCQGDHPKIS</sequence>
<name>A0A815Q2J3_9BILA</name>
<keyword evidence="2" id="KW-1185">Reference proteome</keyword>
<dbReference type="Proteomes" id="UP000663832">
    <property type="component" value="Unassembled WGS sequence"/>
</dbReference>
<reference evidence="1" key="1">
    <citation type="submission" date="2021-02" db="EMBL/GenBank/DDBJ databases">
        <authorList>
            <person name="Nowell W R."/>
        </authorList>
    </citation>
    <scope>NUCLEOTIDE SEQUENCE</scope>
</reference>
<dbReference type="EMBL" id="CAJNOM010000471">
    <property type="protein sequence ID" value="CAF1456577.1"/>
    <property type="molecule type" value="Genomic_DNA"/>
</dbReference>
<organism evidence="1 2">
    <name type="scientific">Adineta steineri</name>
    <dbReference type="NCBI Taxonomy" id="433720"/>
    <lineage>
        <taxon>Eukaryota</taxon>
        <taxon>Metazoa</taxon>
        <taxon>Spiralia</taxon>
        <taxon>Gnathifera</taxon>
        <taxon>Rotifera</taxon>
        <taxon>Eurotatoria</taxon>
        <taxon>Bdelloidea</taxon>
        <taxon>Adinetida</taxon>
        <taxon>Adinetidae</taxon>
        <taxon>Adineta</taxon>
    </lineage>
</organism>
<dbReference type="OrthoDB" id="10307208at2759"/>
<evidence type="ECO:0000313" key="1">
    <source>
        <dbReference type="EMBL" id="CAF1456577.1"/>
    </source>
</evidence>
<accession>A0A815Q2J3</accession>
<proteinExistence type="predicted"/>
<comment type="caution">
    <text evidence="1">The sequence shown here is derived from an EMBL/GenBank/DDBJ whole genome shotgun (WGS) entry which is preliminary data.</text>
</comment>